<evidence type="ECO:0000259" key="8">
    <source>
        <dbReference type="Pfam" id="PF16363"/>
    </source>
</evidence>
<dbReference type="GO" id="GO:0009225">
    <property type="term" value="P:nucleotide-sugar metabolic process"/>
    <property type="evidence" value="ECO:0007669"/>
    <property type="project" value="InterPro"/>
</dbReference>
<proteinExistence type="inferred from homology"/>
<evidence type="ECO:0000256" key="2">
    <source>
        <dbReference type="ARBA" id="ARBA00001911"/>
    </source>
</evidence>
<protein>
    <recommendedName>
        <fullName evidence="4 7">dTDP-glucose 4,6-dehydratase</fullName>
        <ecNumber evidence="4 7">4.2.1.46</ecNumber>
    </recommendedName>
</protein>
<dbReference type="GO" id="GO:0008460">
    <property type="term" value="F:dTDP-glucose 4,6-dehydratase activity"/>
    <property type="evidence" value="ECO:0007669"/>
    <property type="project" value="UniProtKB-EC"/>
</dbReference>
<dbReference type="PANTHER" id="PTHR43000">
    <property type="entry name" value="DTDP-D-GLUCOSE 4,6-DEHYDRATASE-RELATED"/>
    <property type="match status" value="1"/>
</dbReference>
<evidence type="ECO:0000256" key="1">
    <source>
        <dbReference type="ARBA" id="ARBA00001539"/>
    </source>
</evidence>
<dbReference type="EMBL" id="CP042997">
    <property type="protein sequence ID" value="QEH31562.1"/>
    <property type="molecule type" value="Genomic_DNA"/>
</dbReference>
<dbReference type="InterPro" id="IPR036291">
    <property type="entry name" value="NAD(P)-bd_dom_sf"/>
</dbReference>
<organism evidence="9 10">
    <name type="scientific">Aquisphaera giovannonii</name>
    <dbReference type="NCBI Taxonomy" id="406548"/>
    <lineage>
        <taxon>Bacteria</taxon>
        <taxon>Pseudomonadati</taxon>
        <taxon>Planctomycetota</taxon>
        <taxon>Planctomycetia</taxon>
        <taxon>Isosphaerales</taxon>
        <taxon>Isosphaeraceae</taxon>
        <taxon>Aquisphaera</taxon>
    </lineage>
</organism>
<dbReference type="Pfam" id="PF16363">
    <property type="entry name" value="GDP_Man_Dehyd"/>
    <property type="match status" value="1"/>
</dbReference>
<keyword evidence="10" id="KW-1185">Reference proteome</keyword>
<dbReference type="Gene3D" id="3.90.25.10">
    <property type="entry name" value="UDP-galactose 4-epimerase, domain 1"/>
    <property type="match status" value="1"/>
</dbReference>
<dbReference type="CDD" id="cd05246">
    <property type="entry name" value="dTDP_GD_SDR_e"/>
    <property type="match status" value="1"/>
</dbReference>
<dbReference type="Proteomes" id="UP000324233">
    <property type="component" value="Chromosome"/>
</dbReference>
<dbReference type="NCBIfam" id="TIGR01181">
    <property type="entry name" value="dTDP_gluc_dehyt"/>
    <property type="match status" value="1"/>
</dbReference>
<gene>
    <name evidence="9" type="primary">rfbB_1</name>
    <name evidence="9" type="ORF">OJF2_00270</name>
</gene>
<reference evidence="9 10" key="1">
    <citation type="submission" date="2019-08" db="EMBL/GenBank/DDBJ databases">
        <title>Deep-cultivation of Planctomycetes and their phenomic and genomic characterization uncovers novel biology.</title>
        <authorList>
            <person name="Wiegand S."/>
            <person name="Jogler M."/>
            <person name="Boedeker C."/>
            <person name="Pinto D."/>
            <person name="Vollmers J."/>
            <person name="Rivas-Marin E."/>
            <person name="Kohn T."/>
            <person name="Peeters S.H."/>
            <person name="Heuer A."/>
            <person name="Rast P."/>
            <person name="Oberbeckmann S."/>
            <person name="Bunk B."/>
            <person name="Jeske O."/>
            <person name="Meyerdierks A."/>
            <person name="Storesund J.E."/>
            <person name="Kallscheuer N."/>
            <person name="Luecker S."/>
            <person name="Lage O.M."/>
            <person name="Pohl T."/>
            <person name="Merkel B.J."/>
            <person name="Hornburger P."/>
            <person name="Mueller R.-W."/>
            <person name="Bruemmer F."/>
            <person name="Labrenz M."/>
            <person name="Spormann A.M."/>
            <person name="Op den Camp H."/>
            <person name="Overmann J."/>
            <person name="Amann R."/>
            <person name="Jetten M.S.M."/>
            <person name="Mascher T."/>
            <person name="Medema M.H."/>
            <person name="Devos D.P."/>
            <person name="Kaster A.-K."/>
            <person name="Ovreas L."/>
            <person name="Rohde M."/>
            <person name="Galperin M.Y."/>
            <person name="Jogler C."/>
        </authorList>
    </citation>
    <scope>NUCLEOTIDE SEQUENCE [LARGE SCALE GENOMIC DNA]</scope>
    <source>
        <strain evidence="9 10">OJF2</strain>
    </source>
</reference>
<evidence type="ECO:0000313" key="10">
    <source>
        <dbReference type="Proteomes" id="UP000324233"/>
    </source>
</evidence>
<comment type="catalytic activity">
    <reaction evidence="1 7">
        <text>dTDP-alpha-D-glucose = dTDP-4-dehydro-6-deoxy-alpha-D-glucose + H2O</text>
        <dbReference type="Rhea" id="RHEA:17221"/>
        <dbReference type="ChEBI" id="CHEBI:15377"/>
        <dbReference type="ChEBI" id="CHEBI:57477"/>
        <dbReference type="ChEBI" id="CHEBI:57649"/>
        <dbReference type="EC" id="4.2.1.46"/>
    </reaction>
</comment>
<name>A0A5B9VTD6_9BACT</name>
<dbReference type="InterPro" id="IPR016040">
    <property type="entry name" value="NAD(P)-bd_dom"/>
</dbReference>
<evidence type="ECO:0000256" key="4">
    <source>
        <dbReference type="ARBA" id="ARBA00011990"/>
    </source>
</evidence>
<accession>A0A5B9VTD6</accession>
<comment type="similarity">
    <text evidence="3 7">Belongs to the NAD(P)-dependent epimerase/dehydratase family. dTDP-glucose dehydratase subfamily.</text>
</comment>
<evidence type="ECO:0000256" key="5">
    <source>
        <dbReference type="ARBA" id="ARBA00023027"/>
    </source>
</evidence>
<dbReference type="KEGG" id="agv:OJF2_00270"/>
<evidence type="ECO:0000313" key="9">
    <source>
        <dbReference type="EMBL" id="QEH31562.1"/>
    </source>
</evidence>
<evidence type="ECO:0000256" key="6">
    <source>
        <dbReference type="ARBA" id="ARBA00023239"/>
    </source>
</evidence>
<feature type="domain" description="NAD(P)-binding" evidence="8">
    <location>
        <begin position="9"/>
        <end position="312"/>
    </location>
</feature>
<keyword evidence="5" id="KW-0520">NAD</keyword>
<evidence type="ECO:0000256" key="7">
    <source>
        <dbReference type="RuleBase" id="RU004473"/>
    </source>
</evidence>
<dbReference type="AlphaFoldDB" id="A0A5B9VTD6"/>
<dbReference type="EC" id="4.2.1.46" evidence="4 7"/>
<dbReference type="RefSeq" id="WP_168221490.1">
    <property type="nucleotide sequence ID" value="NZ_CP042997.1"/>
</dbReference>
<comment type="cofactor">
    <cofactor evidence="2 7">
        <name>NAD(+)</name>
        <dbReference type="ChEBI" id="CHEBI:57540"/>
    </cofactor>
</comment>
<dbReference type="SUPFAM" id="SSF51735">
    <property type="entry name" value="NAD(P)-binding Rossmann-fold domains"/>
    <property type="match status" value="1"/>
</dbReference>
<evidence type="ECO:0000256" key="3">
    <source>
        <dbReference type="ARBA" id="ARBA00008178"/>
    </source>
</evidence>
<sequence length="333" mass="36743">MEHAIKNILVTGGCGFIGANFIRLELAEREGPSITNVDALTYAGNPDNLADLAGNRRYRFVKADIADRSAIFDLVASGGFDAIVNFAAESHVDRSIDDATPFLRTNVLGTQTLLDAARAAKVPRYVQVSTDEVYGTLGPRDPAFEETTPLAPNSPYSASKAAADFLVRAAYHTHGMDTVITRCSNNYGPYQFPEKLIPLFITNALDGKPLPVYGDGMQVRDWIHVRDHCRGVAAALRRGRPGEVYNFGGRSERYNMDVTKAVLELTGRPETLIRHVTDRPGHDRRYAVNCAKSESELGWKQTVTFEQGLAETVEWYKANSAWIDRVRSGAYRG</sequence>
<dbReference type="Gene3D" id="3.40.50.720">
    <property type="entry name" value="NAD(P)-binding Rossmann-like Domain"/>
    <property type="match status" value="1"/>
</dbReference>
<keyword evidence="6 7" id="KW-0456">Lyase</keyword>
<dbReference type="InterPro" id="IPR005888">
    <property type="entry name" value="dTDP_Gluc_deHydtase"/>
</dbReference>